<dbReference type="InterPro" id="IPR018456">
    <property type="entry name" value="PTR2_symporter_CS"/>
</dbReference>
<comment type="similarity">
    <text evidence="8">Belongs to the major facilitator superfamily. Proton-dependent oligopeptide transporter (POT/PTR) (TC 2.A.17) family.</text>
</comment>
<organism evidence="11 12">
    <name type="scientific">Coxiella burnetii (strain Dugway 5J108-111)</name>
    <dbReference type="NCBI Taxonomy" id="434922"/>
    <lineage>
        <taxon>Bacteria</taxon>
        <taxon>Pseudomonadati</taxon>
        <taxon>Pseudomonadota</taxon>
        <taxon>Gammaproteobacteria</taxon>
        <taxon>Legionellales</taxon>
        <taxon>Coxiellaceae</taxon>
        <taxon>Coxiella</taxon>
    </lineage>
</organism>
<evidence type="ECO:0000256" key="6">
    <source>
        <dbReference type="ARBA" id="ARBA00022989"/>
    </source>
</evidence>
<dbReference type="PANTHER" id="PTHR23517:SF15">
    <property type="entry name" value="PROTON-DEPENDENT OLIGOPEPTIDE FAMILY TRANSPORT PROTEIN"/>
    <property type="match status" value="1"/>
</dbReference>
<accession>A9KCW4</accession>
<dbReference type="PANTHER" id="PTHR23517">
    <property type="entry name" value="RESISTANCE PROTEIN MDTM, PUTATIVE-RELATED-RELATED"/>
    <property type="match status" value="1"/>
</dbReference>
<dbReference type="Proteomes" id="UP000008555">
    <property type="component" value="Chromosome"/>
</dbReference>
<feature type="transmembrane region" description="Helical" evidence="9">
    <location>
        <begin position="145"/>
        <end position="168"/>
    </location>
</feature>
<keyword evidence="6 9" id="KW-1133">Transmembrane helix</keyword>
<dbReference type="GO" id="GO:0042937">
    <property type="term" value="F:tripeptide transmembrane transporter activity"/>
    <property type="evidence" value="ECO:0007669"/>
    <property type="project" value="UniProtKB-ARBA"/>
</dbReference>
<comment type="subcellular location">
    <subcellularLocation>
        <location evidence="1">Cell membrane</location>
        <topology evidence="1">Multi-pass membrane protein</topology>
    </subcellularLocation>
    <subcellularLocation>
        <location evidence="8">Membrane</location>
        <topology evidence="8">Multi-pass membrane protein</topology>
    </subcellularLocation>
</comment>
<reference evidence="11 12" key="1">
    <citation type="journal article" date="2009" name="Infect. Immun.">
        <title>Comparative genomics reveal extensive transposon-mediated genomic plasticity and diversity among potential effector proteins within the genus Coxiella.</title>
        <authorList>
            <person name="Beare P.A."/>
            <person name="Unsworth N."/>
            <person name="Andoh M."/>
            <person name="Voth D.E."/>
            <person name="Omsland A."/>
            <person name="Gilk S.D."/>
            <person name="Williams K.P."/>
            <person name="Sobral B.W."/>
            <person name="Kupko J.J.III."/>
            <person name="Porcella S.F."/>
            <person name="Samuel J.E."/>
            <person name="Heinzen R.A."/>
        </authorList>
    </citation>
    <scope>NUCLEOTIDE SEQUENCE [LARGE SCALE GENOMIC DNA]</scope>
    <source>
        <strain evidence="11 12">Dugway 5J108-111</strain>
    </source>
</reference>
<sequence length="492" mass="54600">MLNYIPLVTQGLLMKQPRALTPLFLTEMWERFGFYVTQSLLILYLTSVLNFSDSRAYMILGEFTALVYIAPLAGGFFADRVLGPRYAIFLGAIFLGLGYFFLGFAGQKLLFLSLSILVVGNGLLKPNISSFLGQFYYENDPRRDAGFTLFYIGINLGGLLALGSAGFIQEKLGWGAAFLSAGVGMLIATVTFCFGFKKYENRGLPIPPDQIRPSFLRMTRHKLSIIFLILLTILIAYLLLSSTGIANLLQLVLGISILVTLLFVSSRFEKRIRNKFLVLIILILASIVFWGILFQAFASVNLFTQRVVDRHIVGLLIPSPAFIALETIFIILLGPFLAALWQRLHIKKLDPTPGAKFSFAMFSAAIAMTLLVLAVHWTETSGLIHPIWVVLFYLFLTLGEMLLSPIGLSMVTELSPPHLTGLMMGIWFMALGFGGQLSGFLAEQAGVPKYIVDIHAANEIYGHAFMNNAILSFVIGLILLILSPWLKRLMKN</sequence>
<feature type="transmembrane region" description="Helical" evidence="9">
    <location>
        <begin position="108"/>
        <end position="124"/>
    </location>
</feature>
<keyword evidence="3" id="KW-1003">Cell membrane</keyword>
<dbReference type="PROSITE" id="PS01023">
    <property type="entry name" value="PTR2_2"/>
    <property type="match status" value="1"/>
</dbReference>
<dbReference type="GO" id="GO:0071916">
    <property type="term" value="F:dipeptide transmembrane transporter activity"/>
    <property type="evidence" value="ECO:0007669"/>
    <property type="project" value="UniProtKB-ARBA"/>
</dbReference>
<dbReference type="HOGENOM" id="CLU_004790_0_2_6"/>
<dbReference type="GO" id="GO:0005886">
    <property type="term" value="C:plasma membrane"/>
    <property type="evidence" value="ECO:0007669"/>
    <property type="project" value="UniProtKB-SubCell"/>
</dbReference>
<dbReference type="FunFam" id="1.20.1250.20:FF:000017">
    <property type="entry name" value="Dipeptide and tripeptide permease A"/>
    <property type="match status" value="1"/>
</dbReference>
<dbReference type="EMBL" id="CP000733">
    <property type="protein sequence ID" value="ABS77119.1"/>
    <property type="molecule type" value="Genomic_DNA"/>
</dbReference>
<dbReference type="AlphaFoldDB" id="A9KCW4"/>
<feature type="transmembrane region" description="Helical" evidence="9">
    <location>
        <begin position="57"/>
        <end position="78"/>
    </location>
</feature>
<evidence type="ECO:0000259" key="10">
    <source>
        <dbReference type="PROSITE" id="PS50850"/>
    </source>
</evidence>
<evidence type="ECO:0000313" key="12">
    <source>
        <dbReference type="Proteomes" id="UP000008555"/>
    </source>
</evidence>
<keyword evidence="4 8" id="KW-0812">Transmembrane</keyword>
<dbReference type="GO" id="GO:0015333">
    <property type="term" value="F:peptide:proton symporter activity"/>
    <property type="evidence" value="ECO:0007669"/>
    <property type="project" value="UniProtKB-ARBA"/>
</dbReference>
<feature type="transmembrane region" description="Helical" evidence="9">
    <location>
        <begin position="174"/>
        <end position="196"/>
    </location>
</feature>
<feature type="transmembrane region" description="Helical" evidence="9">
    <location>
        <begin position="246"/>
        <end position="264"/>
    </location>
</feature>
<evidence type="ECO:0000256" key="3">
    <source>
        <dbReference type="ARBA" id="ARBA00022475"/>
    </source>
</evidence>
<dbReference type="SUPFAM" id="SSF103473">
    <property type="entry name" value="MFS general substrate transporter"/>
    <property type="match status" value="2"/>
</dbReference>
<feature type="transmembrane region" description="Helical" evidence="9">
    <location>
        <begin position="359"/>
        <end position="377"/>
    </location>
</feature>
<feature type="transmembrane region" description="Helical" evidence="9">
    <location>
        <begin position="276"/>
        <end position="297"/>
    </location>
</feature>
<evidence type="ECO:0000256" key="5">
    <source>
        <dbReference type="ARBA" id="ARBA00022856"/>
    </source>
</evidence>
<name>A9KCW4_COXBN</name>
<dbReference type="NCBIfam" id="TIGR00924">
    <property type="entry name" value="yjdL_sub1_fam"/>
    <property type="match status" value="1"/>
</dbReference>
<feature type="transmembrane region" description="Helical" evidence="9">
    <location>
        <begin position="85"/>
        <end position="102"/>
    </location>
</feature>
<feature type="transmembrane region" description="Helical" evidence="9">
    <location>
        <begin position="460"/>
        <end position="482"/>
    </location>
</feature>
<dbReference type="InterPro" id="IPR020846">
    <property type="entry name" value="MFS_dom"/>
</dbReference>
<dbReference type="PROSITE" id="PS50850">
    <property type="entry name" value="MFS"/>
    <property type="match status" value="1"/>
</dbReference>
<dbReference type="KEGG" id="cbd:CBUD_1572"/>
<proteinExistence type="inferred from homology"/>
<feature type="transmembrane region" description="Helical" evidence="9">
    <location>
        <begin position="223"/>
        <end position="240"/>
    </location>
</feature>
<evidence type="ECO:0000256" key="1">
    <source>
        <dbReference type="ARBA" id="ARBA00004651"/>
    </source>
</evidence>
<keyword evidence="5" id="KW-0571">Peptide transport</keyword>
<keyword evidence="7 9" id="KW-0472">Membrane</keyword>
<evidence type="ECO:0000256" key="8">
    <source>
        <dbReference type="RuleBase" id="RU003755"/>
    </source>
</evidence>
<feature type="domain" description="Major facilitator superfamily (MFS) profile" evidence="10">
    <location>
        <begin position="19"/>
        <end position="487"/>
    </location>
</feature>
<evidence type="ECO:0000256" key="9">
    <source>
        <dbReference type="SAM" id="Phobius"/>
    </source>
</evidence>
<feature type="transmembrane region" description="Helical" evidence="9">
    <location>
        <begin position="383"/>
        <end position="407"/>
    </location>
</feature>
<dbReference type="CDD" id="cd17346">
    <property type="entry name" value="MFS_DtpA_like"/>
    <property type="match status" value="1"/>
</dbReference>
<feature type="transmembrane region" description="Helical" evidence="9">
    <location>
        <begin position="419"/>
        <end position="440"/>
    </location>
</feature>
<gene>
    <name evidence="11" type="ordered locus">CBUD_1572</name>
</gene>
<evidence type="ECO:0000256" key="7">
    <source>
        <dbReference type="ARBA" id="ARBA00023136"/>
    </source>
</evidence>
<evidence type="ECO:0000256" key="4">
    <source>
        <dbReference type="ARBA" id="ARBA00022692"/>
    </source>
</evidence>
<dbReference type="InterPro" id="IPR050171">
    <property type="entry name" value="MFS_Transporters"/>
</dbReference>
<evidence type="ECO:0000256" key="2">
    <source>
        <dbReference type="ARBA" id="ARBA00022448"/>
    </source>
</evidence>
<dbReference type="Gene3D" id="1.20.1250.20">
    <property type="entry name" value="MFS general substrate transporter like domains"/>
    <property type="match status" value="1"/>
</dbReference>
<protein>
    <submittedName>
        <fullName evidence="11">Di-/tripeptide transporter</fullName>
    </submittedName>
</protein>
<dbReference type="Pfam" id="PF00854">
    <property type="entry name" value="PTR2"/>
    <property type="match status" value="1"/>
</dbReference>
<evidence type="ECO:0000313" key="11">
    <source>
        <dbReference type="EMBL" id="ABS77119.1"/>
    </source>
</evidence>
<feature type="transmembrane region" description="Helical" evidence="9">
    <location>
        <begin position="32"/>
        <end position="51"/>
    </location>
</feature>
<dbReference type="InterPro" id="IPR000109">
    <property type="entry name" value="POT_fam"/>
</dbReference>
<dbReference type="InterPro" id="IPR005279">
    <property type="entry name" value="Dipep/tripep_permease"/>
</dbReference>
<dbReference type="InterPro" id="IPR036259">
    <property type="entry name" value="MFS_trans_sf"/>
</dbReference>
<keyword evidence="2 8" id="KW-0813">Transport</keyword>
<keyword evidence="5" id="KW-0653">Protein transport</keyword>
<dbReference type="RefSeq" id="WP_005772610.1">
    <property type="nucleotide sequence ID" value="NC_009727.1"/>
</dbReference>
<feature type="transmembrane region" description="Helical" evidence="9">
    <location>
        <begin position="317"/>
        <end position="338"/>
    </location>
</feature>
<dbReference type="GO" id="GO:0035443">
    <property type="term" value="P:tripeptide transmembrane transport"/>
    <property type="evidence" value="ECO:0007669"/>
    <property type="project" value="UniProtKB-ARBA"/>
</dbReference>